<dbReference type="EMBL" id="CP101806">
    <property type="protein sequence ID" value="UUD35474.1"/>
    <property type="molecule type" value="Genomic_DNA"/>
</dbReference>
<feature type="signal peptide" evidence="1">
    <location>
        <begin position="1"/>
        <end position="26"/>
    </location>
</feature>
<keyword evidence="5" id="KW-1185">Reference proteome</keyword>
<dbReference type="EMBL" id="UZVY01000001">
    <property type="protein sequence ID" value="VDR41749.1"/>
    <property type="molecule type" value="Genomic_DNA"/>
</dbReference>
<evidence type="ECO:0000313" key="2">
    <source>
        <dbReference type="EMBL" id="UUD35474.1"/>
    </source>
</evidence>
<evidence type="ECO:0000313" key="4">
    <source>
        <dbReference type="Proteomes" id="UP000280036"/>
    </source>
</evidence>
<dbReference type="PROSITE" id="PS51257">
    <property type="entry name" value="PROKAR_LIPOPROTEIN"/>
    <property type="match status" value="1"/>
</dbReference>
<dbReference type="SUPFAM" id="SSF53850">
    <property type="entry name" value="Periplasmic binding protein-like II"/>
    <property type="match status" value="1"/>
</dbReference>
<dbReference type="Proteomes" id="UP000280036">
    <property type="component" value="Unassembled WGS sequence"/>
</dbReference>
<gene>
    <name evidence="3" type="ORF">NCTC10126_00232</name>
    <name evidence="2" type="ORF">NPA07_01200</name>
</gene>
<sequence length="375" mass="42880">MKKKLTFFSLMLPTIPLATLSASSCAYNTPVLSFKGSSNMLQFLMDISDHFGNKFEMNIVGGGSANGYSQLIQGRTYFASMSKDPRFGLNNVDKAKEKKEYLDNKLKTFLVAKERLAFVLKLPSSSLDLSSGSIDIKDLKTYFNKSNWKNILEAFGGQRQLNLGDLTHNSDPNLTKINITPFYKSGGLNFSGTAEAFVKQNPFSDIKPSEKAQKFLQDTVDEPKYDVHLANESSNEYWIAMKSHESAALGFLTLDFVMKNQADFENENCLILSYYDPNDNKYYSPLDFDNLNKYIWNIGLYLIMSLKGNYDRQLEFLYMLFNPETKNREKIKEIYQKNALTLPSEDEIIANFNIDNINKFKWPEIKDKVKADKID</sequence>
<dbReference type="Gene3D" id="3.40.190.10">
    <property type="entry name" value="Periplasmic binding protein-like II"/>
    <property type="match status" value="1"/>
</dbReference>
<keyword evidence="1" id="KW-0732">Signal</keyword>
<evidence type="ECO:0000256" key="1">
    <source>
        <dbReference type="SAM" id="SignalP"/>
    </source>
</evidence>
<reference evidence="2" key="2">
    <citation type="submission" date="2022-07" db="EMBL/GenBank/DDBJ databases">
        <title>Complete genome of Mycoplasma caviae type strain G122.</title>
        <authorList>
            <person name="Spergser J."/>
        </authorList>
    </citation>
    <scope>NUCLEOTIDE SEQUENCE</scope>
    <source>
        <strain evidence="2">G122</strain>
    </source>
</reference>
<dbReference type="OrthoDB" id="396325at2"/>
<dbReference type="Proteomes" id="UP001058569">
    <property type="component" value="Chromosome"/>
</dbReference>
<proteinExistence type="predicted"/>
<organism evidence="3 4">
    <name type="scientific">Mycoplasmopsis caviae</name>
    <dbReference type="NCBI Taxonomy" id="55603"/>
    <lineage>
        <taxon>Bacteria</taxon>
        <taxon>Bacillati</taxon>
        <taxon>Mycoplasmatota</taxon>
        <taxon>Mycoplasmoidales</taxon>
        <taxon>Metamycoplasmataceae</taxon>
        <taxon>Mycoplasmopsis</taxon>
    </lineage>
</organism>
<evidence type="ECO:0000313" key="3">
    <source>
        <dbReference type="EMBL" id="VDR41749.1"/>
    </source>
</evidence>
<evidence type="ECO:0000313" key="5">
    <source>
        <dbReference type="Proteomes" id="UP001058569"/>
    </source>
</evidence>
<protein>
    <submittedName>
        <fullName evidence="2">Phosphate ABC transporter</fullName>
    </submittedName>
</protein>
<dbReference type="AlphaFoldDB" id="A0A3P8K8P7"/>
<name>A0A3P8K8P7_9BACT</name>
<accession>A0A3P8K8P7</accession>
<feature type="chain" id="PRO_5018086909" evidence="1">
    <location>
        <begin position="27"/>
        <end position="375"/>
    </location>
</feature>
<dbReference type="RefSeq" id="WP_126118021.1">
    <property type="nucleotide sequence ID" value="NZ_CP101806.1"/>
</dbReference>
<reference evidence="3 4" key="1">
    <citation type="submission" date="2018-12" db="EMBL/GenBank/DDBJ databases">
        <authorList>
            <consortium name="Pathogen Informatics"/>
        </authorList>
    </citation>
    <scope>NUCLEOTIDE SEQUENCE [LARGE SCALE GENOMIC DNA]</scope>
    <source>
        <strain evidence="3 4">NCTC10126</strain>
    </source>
</reference>